<organism evidence="3 4">
    <name type="scientific">Mucilaginibacter polytrichastri</name>
    <dbReference type="NCBI Taxonomy" id="1302689"/>
    <lineage>
        <taxon>Bacteria</taxon>
        <taxon>Pseudomonadati</taxon>
        <taxon>Bacteroidota</taxon>
        <taxon>Sphingobacteriia</taxon>
        <taxon>Sphingobacteriales</taxon>
        <taxon>Sphingobacteriaceae</taxon>
        <taxon>Mucilaginibacter</taxon>
    </lineage>
</organism>
<keyword evidence="4" id="KW-1185">Reference proteome</keyword>
<keyword evidence="1" id="KW-0472">Membrane</keyword>
<proteinExistence type="predicted"/>
<accession>A0A1Q5ZSY6</accession>
<dbReference type="Proteomes" id="UP000186720">
    <property type="component" value="Unassembled WGS sequence"/>
</dbReference>
<feature type="transmembrane region" description="Helical" evidence="1">
    <location>
        <begin position="132"/>
        <end position="153"/>
    </location>
</feature>
<keyword evidence="1" id="KW-1133">Transmembrane helix</keyword>
<protein>
    <recommendedName>
        <fullName evidence="2">Signal transduction histidine kinase internal region domain-containing protein</fullName>
    </recommendedName>
</protein>
<dbReference type="SUPFAM" id="SSF55874">
    <property type="entry name" value="ATPase domain of HSP90 chaperone/DNA topoisomerase II/histidine kinase"/>
    <property type="match status" value="1"/>
</dbReference>
<dbReference type="InterPro" id="IPR010559">
    <property type="entry name" value="Sig_transdc_His_kin_internal"/>
</dbReference>
<sequence length="364" mass="41937">MEEAREHKFKKSISVLVLIHVLIWAVIAVVLFVYQPLSWNIAIPIQLWIKQGIVLVLLIISYYVNAHIFVPKFLLQNRTRDFFILLILLVASVLFINNLVDPWLHIPQLMDKAFHQHGPPRPRDHGGHNRDFSVLMLTIISLVLGISTSVTAIQKWQKDQRLRQELEQEKTTSELSFLKAQINPHFFFNTLNNIYALTVVDVAASREAIHKLSRMMRYLLYETQHGTTLLSKEIGFIKDYIELMKLRLTEKVTLNFSYPEDLKDEQIAPMLFLPFVENAFKHGISSTYPSYIGIVIVQEGGKLSMDVNNTIFDDSQVQMEGNSGIGLVNTRRRLDLMYPGKYTLDITERSADAHYIVKLTLDLS</sequence>
<dbReference type="Pfam" id="PF06580">
    <property type="entry name" value="His_kinase"/>
    <property type="match status" value="1"/>
</dbReference>
<keyword evidence="1" id="KW-0812">Transmembrane</keyword>
<dbReference type="GO" id="GO:0000155">
    <property type="term" value="F:phosphorelay sensor kinase activity"/>
    <property type="evidence" value="ECO:0007669"/>
    <property type="project" value="InterPro"/>
</dbReference>
<dbReference type="InterPro" id="IPR036890">
    <property type="entry name" value="HATPase_C_sf"/>
</dbReference>
<dbReference type="PANTHER" id="PTHR34220:SF7">
    <property type="entry name" value="SENSOR HISTIDINE KINASE YPDA"/>
    <property type="match status" value="1"/>
</dbReference>
<evidence type="ECO:0000313" key="3">
    <source>
        <dbReference type="EMBL" id="OKS84885.1"/>
    </source>
</evidence>
<comment type="caution">
    <text evidence="3">The sequence shown here is derived from an EMBL/GenBank/DDBJ whole genome shotgun (WGS) entry which is preliminary data.</text>
</comment>
<dbReference type="EMBL" id="MPPL01000001">
    <property type="protein sequence ID" value="OKS84885.1"/>
    <property type="molecule type" value="Genomic_DNA"/>
</dbReference>
<feature type="transmembrane region" description="Helical" evidence="1">
    <location>
        <begin position="82"/>
        <end position="100"/>
    </location>
</feature>
<dbReference type="Gene3D" id="3.30.565.10">
    <property type="entry name" value="Histidine kinase-like ATPase, C-terminal domain"/>
    <property type="match status" value="1"/>
</dbReference>
<evidence type="ECO:0000256" key="1">
    <source>
        <dbReference type="SAM" id="Phobius"/>
    </source>
</evidence>
<name>A0A1Q5ZSY6_9SPHI</name>
<reference evidence="3 4" key="1">
    <citation type="submission" date="2016-11" db="EMBL/GenBank/DDBJ databases">
        <title>Whole Genome Sequencing of Mucilaginibacter polytrichastri RG4-7(T) isolated from the moss sample.</title>
        <authorList>
            <person name="Li Y."/>
        </authorList>
    </citation>
    <scope>NUCLEOTIDE SEQUENCE [LARGE SCALE GENOMIC DNA]</scope>
    <source>
        <strain evidence="3 4">RG4-7</strain>
    </source>
</reference>
<dbReference type="GO" id="GO:0016020">
    <property type="term" value="C:membrane"/>
    <property type="evidence" value="ECO:0007669"/>
    <property type="project" value="InterPro"/>
</dbReference>
<feature type="transmembrane region" description="Helical" evidence="1">
    <location>
        <begin position="47"/>
        <end position="70"/>
    </location>
</feature>
<feature type="domain" description="Signal transduction histidine kinase internal region" evidence="2">
    <location>
        <begin position="174"/>
        <end position="251"/>
    </location>
</feature>
<evidence type="ECO:0000259" key="2">
    <source>
        <dbReference type="Pfam" id="PF06580"/>
    </source>
</evidence>
<feature type="transmembrane region" description="Helical" evidence="1">
    <location>
        <begin position="12"/>
        <end position="35"/>
    </location>
</feature>
<dbReference type="InterPro" id="IPR050640">
    <property type="entry name" value="Bact_2-comp_sensor_kinase"/>
</dbReference>
<dbReference type="PANTHER" id="PTHR34220">
    <property type="entry name" value="SENSOR HISTIDINE KINASE YPDA"/>
    <property type="match status" value="1"/>
</dbReference>
<dbReference type="RefSeq" id="WP_074487618.1">
    <property type="nucleotide sequence ID" value="NZ_FPAM01000001.1"/>
</dbReference>
<dbReference type="OrthoDB" id="9792992at2"/>
<dbReference type="STRING" id="1302689.RG47T_0322"/>
<dbReference type="AlphaFoldDB" id="A0A1Q5ZSY6"/>
<gene>
    <name evidence="3" type="ORF">RG47T_0322</name>
</gene>
<evidence type="ECO:0000313" key="4">
    <source>
        <dbReference type="Proteomes" id="UP000186720"/>
    </source>
</evidence>